<accession>A0A3N0YQ19</accession>
<feature type="compositionally biased region" description="Low complexity" evidence="1">
    <location>
        <begin position="40"/>
        <end position="58"/>
    </location>
</feature>
<dbReference type="EMBL" id="RJVU01031169">
    <property type="protein sequence ID" value="ROL48287.1"/>
    <property type="molecule type" value="Genomic_DNA"/>
</dbReference>
<proteinExistence type="predicted"/>
<feature type="region of interest" description="Disordered" evidence="1">
    <location>
        <begin position="1"/>
        <end position="86"/>
    </location>
</feature>
<evidence type="ECO:0000313" key="2">
    <source>
        <dbReference type="EMBL" id="ROL48287.1"/>
    </source>
</evidence>
<dbReference type="Proteomes" id="UP000281406">
    <property type="component" value="Unassembled WGS sequence"/>
</dbReference>
<name>A0A3N0YQ19_ANAGA</name>
<comment type="caution">
    <text evidence="2">The sequence shown here is derived from an EMBL/GenBank/DDBJ whole genome shotgun (WGS) entry which is preliminary data.</text>
</comment>
<keyword evidence="3" id="KW-1185">Reference proteome</keyword>
<gene>
    <name evidence="2" type="ORF">DPX16_5681</name>
</gene>
<protein>
    <submittedName>
        <fullName evidence="2">Uncharacterized protein</fullName>
    </submittedName>
</protein>
<dbReference type="AlphaFoldDB" id="A0A3N0YQ19"/>
<evidence type="ECO:0000256" key="1">
    <source>
        <dbReference type="SAM" id="MobiDB-lite"/>
    </source>
</evidence>
<reference evidence="2 3" key="1">
    <citation type="submission" date="2018-10" db="EMBL/GenBank/DDBJ databases">
        <title>Genome assembly for a Yunnan-Guizhou Plateau 3E fish, Anabarilius grahami (Regan), and its evolutionary and genetic applications.</title>
        <authorList>
            <person name="Jiang W."/>
        </authorList>
    </citation>
    <scope>NUCLEOTIDE SEQUENCE [LARGE SCALE GENOMIC DNA]</scope>
    <source>
        <strain evidence="2">AG-KIZ</strain>
        <tissue evidence="2">Muscle</tissue>
    </source>
</reference>
<sequence length="86" mass="9066">MTCSNGGSVTELKVNNSKQKMAINTTDTHPERTSADTSLPAEPAVASSGSPSEPEAPSLRLEPPARATRAWKHTYTHAAPSTVTPH</sequence>
<feature type="compositionally biased region" description="Polar residues" evidence="1">
    <location>
        <begin position="1"/>
        <end position="27"/>
    </location>
</feature>
<evidence type="ECO:0000313" key="3">
    <source>
        <dbReference type="Proteomes" id="UP000281406"/>
    </source>
</evidence>
<organism evidence="2 3">
    <name type="scientific">Anabarilius grahami</name>
    <name type="common">Kanglang fish</name>
    <name type="synonym">Barilius grahami</name>
    <dbReference type="NCBI Taxonomy" id="495550"/>
    <lineage>
        <taxon>Eukaryota</taxon>
        <taxon>Metazoa</taxon>
        <taxon>Chordata</taxon>
        <taxon>Craniata</taxon>
        <taxon>Vertebrata</taxon>
        <taxon>Euteleostomi</taxon>
        <taxon>Actinopterygii</taxon>
        <taxon>Neopterygii</taxon>
        <taxon>Teleostei</taxon>
        <taxon>Ostariophysi</taxon>
        <taxon>Cypriniformes</taxon>
        <taxon>Xenocyprididae</taxon>
        <taxon>Xenocypridinae</taxon>
        <taxon>Xenocypridinae incertae sedis</taxon>
        <taxon>Anabarilius</taxon>
    </lineage>
</organism>